<gene>
    <name evidence="1" type="ORF">AWJ14_14785</name>
</gene>
<comment type="caution">
    <text evidence="1">The sequence shown here is derived from an EMBL/GenBank/DDBJ whole genome shotgun (WGS) entry which is preliminary data.</text>
</comment>
<dbReference type="Pfam" id="PF07372">
    <property type="entry name" value="DUF1491"/>
    <property type="match status" value="1"/>
</dbReference>
<name>A0A1C1YQG9_9HYPH</name>
<protein>
    <recommendedName>
        <fullName evidence="3">DUF1491 family protein</fullName>
    </recommendedName>
</protein>
<dbReference type="STRING" id="1480615.AWJ14_14785"/>
<evidence type="ECO:0008006" key="3">
    <source>
        <dbReference type="Google" id="ProtNLM"/>
    </source>
</evidence>
<evidence type="ECO:0000313" key="2">
    <source>
        <dbReference type="Proteomes" id="UP000094795"/>
    </source>
</evidence>
<dbReference type="Gene3D" id="3.40.1530.20">
    <property type="entry name" value="Protein of unknown function (DUF1491)"/>
    <property type="match status" value="1"/>
</dbReference>
<dbReference type="RefSeq" id="WP_066183817.1">
    <property type="nucleotide sequence ID" value="NZ_LQZT01000049.1"/>
</dbReference>
<dbReference type="AlphaFoldDB" id="A0A1C1YQG9"/>
<dbReference type="Proteomes" id="UP000094795">
    <property type="component" value="Unassembled WGS sequence"/>
</dbReference>
<reference evidence="1 2" key="1">
    <citation type="submission" date="2015-12" db="EMBL/GenBank/DDBJ databases">
        <authorList>
            <person name="Shamseldin A."/>
            <person name="Moawad H."/>
            <person name="Abd El-Rahim W.M."/>
            <person name="Sadowsky M.J."/>
        </authorList>
    </citation>
    <scope>NUCLEOTIDE SEQUENCE [LARGE SCALE GENOMIC DNA]</scope>
    <source>
        <strain evidence="1 2">JC234</strain>
    </source>
</reference>
<dbReference type="InterPro" id="IPR009964">
    <property type="entry name" value="DUF1491"/>
</dbReference>
<keyword evidence="2" id="KW-1185">Reference proteome</keyword>
<accession>A0A1C1YQG9</accession>
<proteinExistence type="predicted"/>
<organism evidence="1 2">
    <name type="scientific">Hoeflea olei</name>
    <dbReference type="NCBI Taxonomy" id="1480615"/>
    <lineage>
        <taxon>Bacteria</taxon>
        <taxon>Pseudomonadati</taxon>
        <taxon>Pseudomonadota</taxon>
        <taxon>Alphaproteobacteria</taxon>
        <taxon>Hyphomicrobiales</taxon>
        <taxon>Rhizobiaceae</taxon>
        <taxon>Hoeflea</taxon>
    </lineage>
</organism>
<evidence type="ECO:0000313" key="1">
    <source>
        <dbReference type="EMBL" id="OCW55749.1"/>
    </source>
</evidence>
<sequence>MRLKAEVFVAALTRRLFAEGAMAAIERRGAAEAGAIFVRVRHRDGTESLAAPAPQSVFEDDHPVMRLFEMRKTRVPEAEISEVLARERRFDPDIWVVEIETDRPEDYLDLAEG</sequence>
<dbReference type="EMBL" id="LQZT01000049">
    <property type="protein sequence ID" value="OCW55749.1"/>
    <property type="molecule type" value="Genomic_DNA"/>
</dbReference>
<dbReference type="OrthoDB" id="9809136at2"/>